<organism evidence="2 3">
    <name type="scientific">Extremus antarcticus</name>
    <dbReference type="NCBI Taxonomy" id="702011"/>
    <lineage>
        <taxon>Eukaryota</taxon>
        <taxon>Fungi</taxon>
        <taxon>Dikarya</taxon>
        <taxon>Ascomycota</taxon>
        <taxon>Pezizomycotina</taxon>
        <taxon>Dothideomycetes</taxon>
        <taxon>Dothideomycetidae</taxon>
        <taxon>Mycosphaerellales</taxon>
        <taxon>Extremaceae</taxon>
        <taxon>Extremus</taxon>
    </lineage>
</organism>
<name>A0AAJ0GAT0_9PEZI</name>
<sequence>MSDTDKSETTADQASNFHATNSDNNINTQRTTAARSTQAAGQVRAVSSSTQDAGSLTHVYVVEEEYYENRYDGHSGSRVAGIARTLGAANRAADDLGQWIQDAAKGLIVGSESLYESYRGTSVCRNEQGERAWKIQTGANGDKGCVHEVTVRPYPLVDDMTLAIS</sequence>
<dbReference type="AlphaFoldDB" id="A0AAJ0GAT0"/>
<reference evidence="2" key="1">
    <citation type="submission" date="2023-04" db="EMBL/GenBank/DDBJ databases">
        <title>Black Yeasts Isolated from many extreme environments.</title>
        <authorList>
            <person name="Coleine C."/>
            <person name="Stajich J.E."/>
            <person name="Selbmann L."/>
        </authorList>
    </citation>
    <scope>NUCLEOTIDE SEQUENCE</scope>
    <source>
        <strain evidence="2">CCFEE 5312</strain>
    </source>
</reference>
<dbReference type="EMBL" id="JAWDJX010000058">
    <property type="protein sequence ID" value="KAK3047683.1"/>
    <property type="molecule type" value="Genomic_DNA"/>
</dbReference>
<gene>
    <name evidence="2" type="ORF">LTR09_010941</name>
</gene>
<accession>A0AAJ0GAT0</accession>
<feature type="compositionally biased region" description="Polar residues" evidence="1">
    <location>
        <begin position="10"/>
        <end position="27"/>
    </location>
</feature>
<evidence type="ECO:0000256" key="1">
    <source>
        <dbReference type="SAM" id="MobiDB-lite"/>
    </source>
</evidence>
<evidence type="ECO:0000313" key="2">
    <source>
        <dbReference type="EMBL" id="KAK3047683.1"/>
    </source>
</evidence>
<keyword evidence="3" id="KW-1185">Reference proteome</keyword>
<feature type="compositionally biased region" description="Low complexity" evidence="1">
    <location>
        <begin position="28"/>
        <end position="40"/>
    </location>
</feature>
<evidence type="ECO:0000313" key="3">
    <source>
        <dbReference type="Proteomes" id="UP001271007"/>
    </source>
</evidence>
<comment type="caution">
    <text evidence="2">The sequence shown here is derived from an EMBL/GenBank/DDBJ whole genome shotgun (WGS) entry which is preliminary data.</text>
</comment>
<feature type="region of interest" description="Disordered" evidence="1">
    <location>
        <begin position="1"/>
        <end position="48"/>
    </location>
</feature>
<protein>
    <submittedName>
        <fullName evidence="2">Uncharacterized protein</fullName>
    </submittedName>
</protein>
<proteinExistence type="predicted"/>
<dbReference type="Proteomes" id="UP001271007">
    <property type="component" value="Unassembled WGS sequence"/>
</dbReference>